<evidence type="ECO:0000256" key="9">
    <source>
        <dbReference type="ARBA" id="ARBA00023316"/>
    </source>
</evidence>
<feature type="region of interest" description="Disordered" evidence="11">
    <location>
        <begin position="1"/>
        <end position="63"/>
    </location>
</feature>
<dbReference type="CDD" id="cd04190">
    <property type="entry name" value="Chitin_synth_C"/>
    <property type="match status" value="1"/>
</dbReference>
<keyword evidence="6 10" id="KW-0812">Transmembrane</keyword>
<evidence type="ECO:0000256" key="2">
    <source>
        <dbReference type="ARBA" id="ARBA00012543"/>
    </source>
</evidence>
<evidence type="ECO:0000256" key="4">
    <source>
        <dbReference type="ARBA" id="ARBA00022676"/>
    </source>
</evidence>
<dbReference type="AlphaFoldDB" id="A0AAD5SJB8"/>
<feature type="transmembrane region" description="Helical" evidence="10">
    <location>
        <begin position="754"/>
        <end position="771"/>
    </location>
</feature>
<feature type="transmembrane region" description="Helical" evidence="10">
    <location>
        <begin position="558"/>
        <end position="579"/>
    </location>
</feature>
<dbReference type="GO" id="GO:0030428">
    <property type="term" value="C:cell septum"/>
    <property type="evidence" value="ECO:0007669"/>
    <property type="project" value="TreeGrafter"/>
</dbReference>
<dbReference type="EC" id="2.4.1.16" evidence="2 10"/>
<dbReference type="InterPro" id="IPR013616">
    <property type="entry name" value="Chitin_synth_N"/>
</dbReference>
<dbReference type="InterPro" id="IPR004835">
    <property type="entry name" value="Chitin_synth"/>
</dbReference>
<evidence type="ECO:0000313" key="14">
    <source>
        <dbReference type="Proteomes" id="UP001212841"/>
    </source>
</evidence>
<comment type="function">
    <text evidence="10">Polymerizes chitin, a structural polymer of the cell wall and septum, by transferring the sugar moiety of UDP-GlcNAc to the non-reducing end of the growing chitin polymer.</text>
</comment>
<accession>A0AAD5SJB8</accession>
<dbReference type="GO" id="GO:0006031">
    <property type="term" value="P:chitin biosynthetic process"/>
    <property type="evidence" value="ECO:0007669"/>
    <property type="project" value="UniProtKB-UniRule"/>
</dbReference>
<keyword evidence="9 10" id="KW-0961">Cell wall biogenesis/degradation</keyword>
<evidence type="ECO:0000256" key="11">
    <source>
        <dbReference type="SAM" id="MobiDB-lite"/>
    </source>
</evidence>
<evidence type="ECO:0000256" key="3">
    <source>
        <dbReference type="ARBA" id="ARBA00022475"/>
    </source>
</evidence>
<proteinExistence type="inferred from homology"/>
<evidence type="ECO:0000259" key="12">
    <source>
        <dbReference type="Pfam" id="PF08407"/>
    </source>
</evidence>
<feature type="transmembrane region" description="Helical" evidence="10">
    <location>
        <begin position="643"/>
        <end position="662"/>
    </location>
</feature>
<dbReference type="GO" id="GO:0005886">
    <property type="term" value="C:plasma membrane"/>
    <property type="evidence" value="ECO:0007669"/>
    <property type="project" value="UniProtKB-SubCell"/>
</dbReference>
<comment type="subcellular location">
    <subcellularLocation>
        <location evidence="1 10">Cell membrane</location>
        <topology evidence="1 10">Multi-pass membrane protein</topology>
    </subcellularLocation>
</comment>
<reference evidence="13" key="1">
    <citation type="submission" date="2020-05" db="EMBL/GenBank/DDBJ databases">
        <title>Phylogenomic resolution of chytrid fungi.</title>
        <authorList>
            <person name="Stajich J.E."/>
            <person name="Amses K."/>
            <person name="Simmons R."/>
            <person name="Seto K."/>
            <person name="Myers J."/>
            <person name="Bonds A."/>
            <person name="Quandt C.A."/>
            <person name="Barry K."/>
            <person name="Liu P."/>
            <person name="Grigoriev I."/>
            <person name="Longcore J.E."/>
            <person name="James T.Y."/>
        </authorList>
    </citation>
    <scope>NUCLEOTIDE SEQUENCE</scope>
    <source>
        <strain evidence="13">JEL0318</strain>
    </source>
</reference>
<keyword evidence="3 10" id="KW-1003">Cell membrane</keyword>
<evidence type="ECO:0000256" key="10">
    <source>
        <dbReference type="RuleBase" id="RU366040"/>
    </source>
</evidence>
<dbReference type="EMBL" id="JADGJD010000114">
    <property type="protein sequence ID" value="KAJ3054816.1"/>
    <property type="molecule type" value="Genomic_DNA"/>
</dbReference>
<evidence type="ECO:0000256" key="6">
    <source>
        <dbReference type="ARBA" id="ARBA00022692"/>
    </source>
</evidence>
<evidence type="ECO:0000256" key="8">
    <source>
        <dbReference type="ARBA" id="ARBA00023136"/>
    </source>
</evidence>
<dbReference type="GO" id="GO:0071555">
    <property type="term" value="P:cell wall organization"/>
    <property type="evidence" value="ECO:0007669"/>
    <property type="project" value="UniProtKB-KW"/>
</dbReference>
<dbReference type="Proteomes" id="UP001212841">
    <property type="component" value="Unassembled WGS sequence"/>
</dbReference>
<evidence type="ECO:0000256" key="5">
    <source>
        <dbReference type="ARBA" id="ARBA00022679"/>
    </source>
</evidence>
<evidence type="ECO:0000256" key="1">
    <source>
        <dbReference type="ARBA" id="ARBA00004651"/>
    </source>
</evidence>
<keyword evidence="7 10" id="KW-1133">Transmembrane helix</keyword>
<dbReference type="PANTHER" id="PTHR22914">
    <property type="entry name" value="CHITIN SYNTHASE"/>
    <property type="match status" value="1"/>
</dbReference>
<organism evidence="13 14">
    <name type="scientific">Rhizophlyctis rosea</name>
    <dbReference type="NCBI Taxonomy" id="64517"/>
    <lineage>
        <taxon>Eukaryota</taxon>
        <taxon>Fungi</taxon>
        <taxon>Fungi incertae sedis</taxon>
        <taxon>Chytridiomycota</taxon>
        <taxon>Chytridiomycota incertae sedis</taxon>
        <taxon>Chytridiomycetes</taxon>
        <taxon>Rhizophlyctidales</taxon>
        <taxon>Rhizophlyctidaceae</taxon>
        <taxon>Rhizophlyctis</taxon>
    </lineage>
</organism>
<dbReference type="PANTHER" id="PTHR22914:SF9">
    <property type="entry name" value="CHITIN SYNTHASE 1"/>
    <property type="match status" value="1"/>
</dbReference>
<name>A0AAD5SJB8_9FUNG</name>
<keyword evidence="14" id="KW-1185">Reference proteome</keyword>
<gene>
    <name evidence="13" type="primary">CHS1_1</name>
    <name evidence="13" type="ORF">HK097_000741</name>
</gene>
<feature type="transmembrane region" description="Helical" evidence="10">
    <location>
        <begin position="791"/>
        <end position="816"/>
    </location>
</feature>
<dbReference type="GO" id="GO:0004100">
    <property type="term" value="F:chitin synthase activity"/>
    <property type="evidence" value="ECO:0007669"/>
    <property type="project" value="UniProtKB-UniRule"/>
</dbReference>
<dbReference type="Pfam" id="PF08407">
    <property type="entry name" value="Chitin_synth_1N"/>
    <property type="match status" value="1"/>
</dbReference>
<evidence type="ECO:0000313" key="13">
    <source>
        <dbReference type="EMBL" id="KAJ3054816.1"/>
    </source>
</evidence>
<evidence type="ECO:0000256" key="7">
    <source>
        <dbReference type="ARBA" id="ARBA00022989"/>
    </source>
</evidence>
<protein>
    <recommendedName>
        <fullName evidence="2 10">Chitin synthase</fullName>
        <ecNumber evidence="2 10">2.4.1.16</ecNumber>
    </recommendedName>
</protein>
<feature type="domain" description="Chitin synthase N-terminal" evidence="12">
    <location>
        <begin position="132"/>
        <end position="199"/>
    </location>
</feature>
<sequence length="841" mass="93314">MHSLPPLDIATTVGEDGRYGGRISTSTSSHSLRGYDIGPDQRDQPVYPSAGYPGPTDDTARDGRDISDISMVEATEAQYHPANYRAAVNQSTPSISSTLTGATATNASSGVTESIEPAVTGEKGMPSRSKTVNKHVSLTNGHLVVEFPVSKRYIEMCQWTKEPEFTHVRYTAATADPDSFGRPDSKYDLRPRNLGRKTELFIVMTMYNEDEELFAKTMTSVMKNIAFLCSKKCPRTWGHMGWTNAVVCIVSDGRSKINPRVLTLLQTMGIYVPDITRPTVDGKPVTAHLFEFTTQIAVDREMKIRGHRDGIVPVQVLFCLKEKNAKKINSHRWFFNAFGPILQPNVCVLLDVGTKPTGTSIYHLWRAFDRDDRVGGACGEIKAELGNGCKNLLNPLVASQNFEYKMSNILDKPLESVFGYIQVLPGAFSAYRYSALQNSSPNSGPLASYFKGETLHGGEADVFSANMYLAEDRVLCFELVTKKNAQWVLKYVKKASAETDVPATLPDFLFNGVKNRDTDPFFGPGPVIFKILQISYWAAIGIQFIISFGNRPQGFPTLYYLLPTLFAIIMGFLMYAGLYAVQQQIVYVIETVQSTSSIGVNVVTLLSNSAFRSIVLSLAATYGMYGVSSLLHMDVWHLFTSMVQYMFLLPTYTNVFNVYAFCNLHDISWGTKGDNTASKASGGAATDTAPKPGEPIPPVRTGLMITLPADDQATLNEAYQAAFKELESKPKHTRAKRDAQTKLDDYFRQYRTKVVLAWLATNGALIVGMTLDSVEEQFTIWGGGVNLYLAILFWSVCGLSLVRFLGSCAYLVLWMMERSFDTTFGRKAFDIEKERKEVARR</sequence>
<keyword evidence="5 10" id="KW-0808">Transferase</keyword>
<keyword evidence="4 10" id="KW-0328">Glycosyltransferase</keyword>
<dbReference type="Pfam" id="PF01644">
    <property type="entry name" value="Chitin_synth_1"/>
    <property type="match status" value="1"/>
</dbReference>
<feature type="transmembrane region" description="Helical" evidence="10">
    <location>
        <begin position="613"/>
        <end position="631"/>
    </location>
</feature>
<comment type="similarity">
    <text evidence="10">Belongs to the chitin synthase family.</text>
</comment>
<comment type="caution">
    <text evidence="13">The sequence shown here is derived from an EMBL/GenBank/DDBJ whole genome shotgun (WGS) entry which is preliminary data.</text>
</comment>
<comment type="catalytic activity">
    <reaction evidence="10">
        <text>[(1-&gt;4)-N-acetyl-beta-D-glucosaminyl](n) + UDP-N-acetyl-alpha-D-glucosamine = [(1-&gt;4)-N-acetyl-beta-D-glucosaminyl](n+1) + UDP + H(+)</text>
        <dbReference type="Rhea" id="RHEA:16637"/>
        <dbReference type="Rhea" id="RHEA-COMP:9593"/>
        <dbReference type="Rhea" id="RHEA-COMP:9595"/>
        <dbReference type="ChEBI" id="CHEBI:15378"/>
        <dbReference type="ChEBI" id="CHEBI:17029"/>
        <dbReference type="ChEBI" id="CHEBI:57705"/>
        <dbReference type="ChEBI" id="CHEBI:58223"/>
        <dbReference type="EC" id="2.4.1.16"/>
    </reaction>
</comment>
<keyword evidence="8 10" id="KW-0472">Membrane</keyword>